<organism evidence="3">
    <name type="scientific">Oryza sativa subsp. japonica</name>
    <name type="common">Rice</name>
    <dbReference type="NCBI Taxonomy" id="39947"/>
    <lineage>
        <taxon>Eukaryota</taxon>
        <taxon>Viridiplantae</taxon>
        <taxon>Streptophyta</taxon>
        <taxon>Embryophyta</taxon>
        <taxon>Tracheophyta</taxon>
        <taxon>Spermatophyta</taxon>
        <taxon>Magnoliopsida</taxon>
        <taxon>Liliopsida</taxon>
        <taxon>Poales</taxon>
        <taxon>Poaceae</taxon>
        <taxon>BOP clade</taxon>
        <taxon>Oryzoideae</taxon>
        <taxon>Oryzeae</taxon>
        <taxon>Oryzinae</taxon>
        <taxon>Oryza</taxon>
        <taxon>Oryza sativa</taxon>
    </lineage>
</organism>
<gene>
    <name evidence="3" type="ORF">OsJ_36757</name>
</gene>
<feature type="compositionally biased region" description="Polar residues" evidence="1">
    <location>
        <begin position="58"/>
        <end position="73"/>
    </location>
</feature>
<sequence length="93" mass="9863">MSTVTFGLRLPCGIKLLLLLLLTVLLLAAMHCGFGCAAIIAAEVEETAGGRMLGRGVPSSSTPSPKANTNPNSYAPLPRLPLYPHRRLVQLHS</sequence>
<accession>A3CJ52</accession>
<evidence type="ECO:0000256" key="1">
    <source>
        <dbReference type="SAM" id="MobiDB-lite"/>
    </source>
</evidence>
<evidence type="ECO:0000256" key="2">
    <source>
        <dbReference type="SAM" id="SignalP"/>
    </source>
</evidence>
<proteinExistence type="predicted"/>
<keyword evidence="2" id="KW-0732">Signal</keyword>
<protein>
    <recommendedName>
        <fullName evidence="4">Secreted protein</fullName>
    </recommendedName>
</protein>
<reference evidence="3" key="1">
    <citation type="journal article" date="2005" name="PLoS Biol.">
        <title>The genomes of Oryza sativa: a history of duplications.</title>
        <authorList>
            <person name="Yu J."/>
            <person name="Wang J."/>
            <person name="Lin W."/>
            <person name="Li S."/>
            <person name="Li H."/>
            <person name="Zhou J."/>
            <person name="Ni P."/>
            <person name="Dong W."/>
            <person name="Hu S."/>
            <person name="Zeng C."/>
            <person name="Zhang J."/>
            <person name="Zhang Y."/>
            <person name="Li R."/>
            <person name="Xu Z."/>
            <person name="Li S."/>
            <person name="Li X."/>
            <person name="Zheng H."/>
            <person name="Cong L."/>
            <person name="Lin L."/>
            <person name="Yin J."/>
            <person name="Geng J."/>
            <person name="Li G."/>
            <person name="Shi J."/>
            <person name="Liu J."/>
            <person name="Lv H."/>
            <person name="Li J."/>
            <person name="Wang J."/>
            <person name="Deng Y."/>
            <person name="Ran L."/>
            <person name="Shi X."/>
            <person name="Wang X."/>
            <person name="Wu Q."/>
            <person name="Li C."/>
            <person name="Ren X."/>
            <person name="Wang J."/>
            <person name="Wang X."/>
            <person name="Li D."/>
            <person name="Liu D."/>
            <person name="Zhang X."/>
            <person name="Ji Z."/>
            <person name="Zhao W."/>
            <person name="Sun Y."/>
            <person name="Zhang Z."/>
            <person name="Bao J."/>
            <person name="Han Y."/>
            <person name="Dong L."/>
            <person name="Ji J."/>
            <person name="Chen P."/>
            <person name="Wu S."/>
            <person name="Liu J."/>
            <person name="Xiao Y."/>
            <person name="Bu D."/>
            <person name="Tan J."/>
            <person name="Yang L."/>
            <person name="Ye C."/>
            <person name="Zhang J."/>
            <person name="Xu J."/>
            <person name="Zhou Y."/>
            <person name="Yu Y."/>
            <person name="Zhang B."/>
            <person name="Zhuang S."/>
            <person name="Wei H."/>
            <person name="Liu B."/>
            <person name="Lei M."/>
            <person name="Yu H."/>
            <person name="Li Y."/>
            <person name="Xu H."/>
            <person name="Wei S."/>
            <person name="He X."/>
            <person name="Fang L."/>
            <person name="Zhang Z."/>
            <person name="Zhang Y."/>
            <person name="Huang X."/>
            <person name="Su Z."/>
            <person name="Tong W."/>
            <person name="Li J."/>
            <person name="Tong Z."/>
            <person name="Li S."/>
            <person name="Ye J."/>
            <person name="Wang L."/>
            <person name="Fang L."/>
            <person name="Lei T."/>
            <person name="Chen C."/>
            <person name="Chen H."/>
            <person name="Xu Z."/>
            <person name="Li H."/>
            <person name="Huang H."/>
            <person name="Zhang F."/>
            <person name="Xu H."/>
            <person name="Li N."/>
            <person name="Zhao C."/>
            <person name="Li S."/>
            <person name="Dong L."/>
            <person name="Huang Y."/>
            <person name="Li L."/>
            <person name="Xi Y."/>
            <person name="Qi Q."/>
            <person name="Li W."/>
            <person name="Zhang B."/>
            <person name="Hu W."/>
            <person name="Zhang Y."/>
            <person name="Tian X."/>
            <person name="Jiao Y."/>
            <person name="Liang X."/>
            <person name="Jin J."/>
            <person name="Gao L."/>
            <person name="Zheng W."/>
            <person name="Hao B."/>
            <person name="Liu S."/>
            <person name="Wang W."/>
            <person name="Yuan L."/>
            <person name="Cao M."/>
            <person name="McDermott J."/>
            <person name="Samudrala R."/>
            <person name="Wang J."/>
            <person name="Wong G.K."/>
            <person name="Yang H."/>
        </authorList>
    </citation>
    <scope>NUCLEOTIDE SEQUENCE [LARGE SCALE GENOMIC DNA]</scope>
</reference>
<dbReference type="AlphaFoldDB" id="A3CJ52"/>
<feature type="chain" id="PRO_5002651804" description="Secreted protein" evidence="2">
    <location>
        <begin position="29"/>
        <end position="93"/>
    </location>
</feature>
<name>A3CJ52_ORYSJ</name>
<reference evidence="3" key="2">
    <citation type="submission" date="2008-12" db="EMBL/GenBank/DDBJ databases">
        <title>Improved gene annotation of the rice (Oryza sativa) genomes.</title>
        <authorList>
            <person name="Wang J."/>
            <person name="Li R."/>
            <person name="Fan W."/>
            <person name="Huang Q."/>
            <person name="Zhang J."/>
            <person name="Zhou Y."/>
            <person name="Hu Y."/>
            <person name="Zi S."/>
            <person name="Li J."/>
            <person name="Ni P."/>
            <person name="Zheng H."/>
            <person name="Zhang Y."/>
            <person name="Zhao M."/>
            <person name="Hao Q."/>
            <person name="McDermott J."/>
            <person name="Samudrala R."/>
            <person name="Kristiansen K."/>
            <person name="Wong G.K.-S."/>
        </authorList>
    </citation>
    <scope>NUCLEOTIDE SEQUENCE</scope>
</reference>
<dbReference type="EMBL" id="CM000149">
    <property type="protein sequence ID" value="EAZ21115.1"/>
    <property type="molecule type" value="Genomic_DNA"/>
</dbReference>
<dbReference type="Proteomes" id="UP000007752">
    <property type="component" value="Chromosome 12"/>
</dbReference>
<evidence type="ECO:0008006" key="4">
    <source>
        <dbReference type="Google" id="ProtNLM"/>
    </source>
</evidence>
<feature type="region of interest" description="Disordered" evidence="1">
    <location>
        <begin position="51"/>
        <end position="81"/>
    </location>
</feature>
<evidence type="ECO:0000313" key="3">
    <source>
        <dbReference type="EMBL" id="EAZ21115.1"/>
    </source>
</evidence>
<feature type="signal peptide" evidence="2">
    <location>
        <begin position="1"/>
        <end position="28"/>
    </location>
</feature>